<accession>A0A8J9W9K0</accession>
<feature type="non-terminal residue" evidence="1">
    <location>
        <position position="74"/>
    </location>
</feature>
<protein>
    <submittedName>
        <fullName evidence="1">Uncharacterized protein</fullName>
    </submittedName>
</protein>
<dbReference type="Proteomes" id="UP000838878">
    <property type="component" value="Chromosome 8"/>
</dbReference>
<evidence type="ECO:0000313" key="2">
    <source>
        <dbReference type="Proteomes" id="UP000838878"/>
    </source>
</evidence>
<name>A0A8J9W9K0_9NEOP</name>
<evidence type="ECO:0000313" key="1">
    <source>
        <dbReference type="EMBL" id="CAH0730107.1"/>
    </source>
</evidence>
<reference evidence="1" key="1">
    <citation type="submission" date="2021-12" db="EMBL/GenBank/DDBJ databases">
        <authorList>
            <person name="Martin H S."/>
        </authorList>
    </citation>
    <scope>NUCLEOTIDE SEQUENCE</scope>
</reference>
<dbReference type="EMBL" id="OV170228">
    <property type="protein sequence ID" value="CAH0730107.1"/>
    <property type="molecule type" value="Genomic_DNA"/>
</dbReference>
<sequence length="74" mass="8222">MCVLSEITFGLENKLKRKHSEPAQCATSGVRRGAGPAGERPRQNSCFVDKKLFKKGERDEIMIPARIELAAFCV</sequence>
<keyword evidence="2" id="KW-1185">Reference proteome</keyword>
<dbReference type="AlphaFoldDB" id="A0A8J9W9K0"/>
<proteinExistence type="predicted"/>
<gene>
    <name evidence="1" type="ORF">BINO364_LOCUS15124</name>
</gene>
<organism evidence="1 2">
    <name type="scientific">Brenthis ino</name>
    <name type="common">lesser marbled fritillary</name>
    <dbReference type="NCBI Taxonomy" id="405034"/>
    <lineage>
        <taxon>Eukaryota</taxon>
        <taxon>Metazoa</taxon>
        <taxon>Ecdysozoa</taxon>
        <taxon>Arthropoda</taxon>
        <taxon>Hexapoda</taxon>
        <taxon>Insecta</taxon>
        <taxon>Pterygota</taxon>
        <taxon>Neoptera</taxon>
        <taxon>Endopterygota</taxon>
        <taxon>Lepidoptera</taxon>
        <taxon>Glossata</taxon>
        <taxon>Ditrysia</taxon>
        <taxon>Papilionoidea</taxon>
        <taxon>Nymphalidae</taxon>
        <taxon>Heliconiinae</taxon>
        <taxon>Argynnini</taxon>
        <taxon>Brenthis</taxon>
    </lineage>
</organism>